<dbReference type="InterPro" id="IPR029058">
    <property type="entry name" value="AB_hydrolase_fold"/>
</dbReference>
<dbReference type="PANTHER" id="PTHR43798:SF33">
    <property type="entry name" value="HYDROLASE, PUTATIVE (AFU_ORTHOLOGUE AFUA_2G14860)-RELATED"/>
    <property type="match status" value="1"/>
</dbReference>
<dbReference type="PANTHER" id="PTHR43798">
    <property type="entry name" value="MONOACYLGLYCEROL LIPASE"/>
    <property type="match status" value="1"/>
</dbReference>
<dbReference type="SUPFAM" id="SSF53474">
    <property type="entry name" value="alpha/beta-Hydrolases"/>
    <property type="match status" value="1"/>
</dbReference>
<dbReference type="Pfam" id="PF00561">
    <property type="entry name" value="Abhydrolase_1"/>
    <property type="match status" value="1"/>
</dbReference>
<protein>
    <submittedName>
        <fullName evidence="2">Alpha/beta fold hydrolase</fullName>
    </submittedName>
</protein>
<gene>
    <name evidence="2" type="ORF">ACFOEJ_11040</name>
</gene>
<evidence type="ECO:0000259" key="1">
    <source>
        <dbReference type="Pfam" id="PF00561"/>
    </source>
</evidence>
<dbReference type="PRINTS" id="PR00111">
    <property type="entry name" value="ABHYDROLASE"/>
</dbReference>
<proteinExistence type="predicted"/>
<organism evidence="2 3">
    <name type="scientific">Planomicrobium okeanokoites</name>
    <name type="common">Planococcus okeanokoites</name>
    <name type="synonym">Flavobacterium okeanokoites</name>
    <dbReference type="NCBI Taxonomy" id="244"/>
    <lineage>
        <taxon>Bacteria</taxon>
        <taxon>Bacillati</taxon>
        <taxon>Bacillota</taxon>
        <taxon>Bacilli</taxon>
        <taxon>Bacillales</taxon>
        <taxon>Caryophanaceae</taxon>
        <taxon>Planomicrobium</taxon>
    </lineage>
</organism>
<dbReference type="RefSeq" id="WP_117312245.1">
    <property type="nucleotide sequence ID" value="NZ_JBHRUJ010000016.1"/>
</dbReference>
<keyword evidence="2" id="KW-0378">Hydrolase</keyword>
<dbReference type="Proteomes" id="UP001595625">
    <property type="component" value="Unassembled WGS sequence"/>
</dbReference>
<evidence type="ECO:0000313" key="2">
    <source>
        <dbReference type="EMBL" id="MFC3211610.1"/>
    </source>
</evidence>
<reference evidence="3" key="1">
    <citation type="journal article" date="2019" name="Int. J. Syst. Evol. Microbiol.">
        <title>The Global Catalogue of Microorganisms (GCM) 10K type strain sequencing project: providing services to taxonomists for standard genome sequencing and annotation.</title>
        <authorList>
            <consortium name="The Broad Institute Genomics Platform"/>
            <consortium name="The Broad Institute Genome Sequencing Center for Infectious Disease"/>
            <person name="Wu L."/>
            <person name="Ma J."/>
        </authorList>
    </citation>
    <scope>NUCLEOTIDE SEQUENCE [LARGE SCALE GENOMIC DNA]</scope>
    <source>
        <strain evidence="3">CCM 320</strain>
    </source>
</reference>
<accession>A0ABV7KQ16</accession>
<dbReference type="Gene3D" id="3.40.50.1820">
    <property type="entry name" value="alpha/beta hydrolase"/>
    <property type="match status" value="1"/>
</dbReference>
<keyword evidence="3" id="KW-1185">Reference proteome</keyword>
<name>A0ABV7KQ16_PLAOK</name>
<dbReference type="EMBL" id="JBHRUJ010000016">
    <property type="protein sequence ID" value="MFC3211610.1"/>
    <property type="molecule type" value="Genomic_DNA"/>
</dbReference>
<feature type="domain" description="AB hydrolase-1" evidence="1">
    <location>
        <begin position="13"/>
        <end position="133"/>
    </location>
</feature>
<dbReference type="InterPro" id="IPR000073">
    <property type="entry name" value="AB_hydrolase_1"/>
</dbReference>
<evidence type="ECO:0000313" key="3">
    <source>
        <dbReference type="Proteomes" id="UP001595625"/>
    </source>
</evidence>
<dbReference type="InterPro" id="IPR050266">
    <property type="entry name" value="AB_hydrolase_sf"/>
</dbReference>
<sequence length="235" mass="25961">MILHTEIQGSGEAIVFLHTGLQTSKTDFIQQQALFSENYQVITPDLRGHGMSASMDISNFFEDSANDLNETFENLGLESVHLAGASLGALVAIYFAKRFPDKVKTLILSGVTKEKPSNWKILHQQDADMQAGLLDNAEAVSYFTELHGAGWKRFIKLGQSEDWYPFNETSDLSAIACPILVIAGESSPHECRSAVEYSSAQENIHISIIPFASHLVHSEQPEAYSEVTGRFLLNI</sequence>
<dbReference type="GO" id="GO:0016787">
    <property type="term" value="F:hydrolase activity"/>
    <property type="evidence" value="ECO:0007669"/>
    <property type="project" value="UniProtKB-KW"/>
</dbReference>
<comment type="caution">
    <text evidence="2">The sequence shown here is derived from an EMBL/GenBank/DDBJ whole genome shotgun (WGS) entry which is preliminary data.</text>
</comment>